<protein>
    <submittedName>
        <fullName evidence="1">Uncharacterized protein</fullName>
    </submittedName>
</protein>
<reference evidence="1 2" key="1">
    <citation type="submission" date="2017-10" db="EMBL/GenBank/DDBJ databases">
        <title>The draft genome sequence of Lewinella nigricans NBRC 102662.</title>
        <authorList>
            <person name="Wang K."/>
        </authorList>
    </citation>
    <scope>NUCLEOTIDE SEQUENCE [LARGE SCALE GENOMIC DNA]</scope>
    <source>
        <strain evidence="1 2">NBRC 102662</strain>
    </source>
</reference>
<dbReference type="EMBL" id="PDUD01000070">
    <property type="protein sequence ID" value="PHN00908.1"/>
    <property type="molecule type" value="Genomic_DNA"/>
</dbReference>
<dbReference type="AlphaFoldDB" id="A0A2D0MXP3"/>
<gene>
    <name evidence="1" type="ORF">CRP01_39915</name>
</gene>
<accession>A0A2D0MXP3</accession>
<organism evidence="1 2">
    <name type="scientific">Flavilitoribacter nigricans (strain ATCC 23147 / DSM 23189 / NBRC 102662 / NCIMB 1420 / SS-2)</name>
    <name type="common">Lewinella nigricans</name>
    <dbReference type="NCBI Taxonomy" id="1122177"/>
    <lineage>
        <taxon>Bacteria</taxon>
        <taxon>Pseudomonadati</taxon>
        <taxon>Bacteroidota</taxon>
        <taxon>Saprospiria</taxon>
        <taxon>Saprospirales</taxon>
        <taxon>Lewinellaceae</taxon>
        <taxon>Flavilitoribacter</taxon>
    </lineage>
</organism>
<evidence type="ECO:0000313" key="2">
    <source>
        <dbReference type="Proteomes" id="UP000223913"/>
    </source>
</evidence>
<dbReference type="RefSeq" id="WP_099155705.1">
    <property type="nucleotide sequence ID" value="NZ_PDUD01000070.1"/>
</dbReference>
<keyword evidence="2" id="KW-1185">Reference proteome</keyword>
<name>A0A2D0MXP3_FLAN2</name>
<sequence>MIDRPITALLFVSNQEEADLIKQQVHKSASSTVVLTAFTVDDFKKKLAWFPTTFIVIRDQDMVDAAKNILEKYVSVHGEHAPLLVTSTDSRALTDLPFRLEALFDSTREFREQQELLRQQKLEEQRRTVLSRETGAQDPA</sequence>
<proteinExistence type="predicted"/>
<comment type="caution">
    <text evidence="1">The sequence shown here is derived from an EMBL/GenBank/DDBJ whole genome shotgun (WGS) entry which is preliminary data.</text>
</comment>
<dbReference type="Proteomes" id="UP000223913">
    <property type="component" value="Unassembled WGS sequence"/>
</dbReference>
<evidence type="ECO:0000313" key="1">
    <source>
        <dbReference type="EMBL" id="PHN00908.1"/>
    </source>
</evidence>